<sequence>MKAAEPGGSFILRRTVKRQWKRAVLGALFLGLWQLSEALVPIAIGLIIDHAVLPRDLRLLVISLVSFGALFFVLSGSYRIGSRVLNRAVNHESHALRVEVASHALTKMSTKDLVPGEVMSRSTADADSITRIFGQLGTGVSALAGFAGAAIFLLFSDWLVGLIVLIIAPIISGIVAVSSRGISQRSSTQQATLATAGAQVGDTMLGLRVIKAIGGERWASSAYRQASQESAKAAINTAAATGKVAGIGELAVAINLAAVLLMAAWRVSSGQLEPGQLIAIIGIGVYLSEPIRLLSNSINAAAVAHGAANRVAEFLSVEEDKETNPENLDVSGSTFIVANPDCLTLPEQHEGALIVPHAADVFEGTIRSNIAMNHDPAAVVDDSVLAASGATDIVAALPDGLDAQVRDSGSNLSGGQRQRIALARALHADPDVLVLVDPTSAVDSVTEVNIAQGIRKYRAGKTTMVLSTSPAFRHIADRVIE</sequence>
<organism evidence="7 8">
    <name type="scientific">Corynebacterium casei LMG S-19264</name>
    <dbReference type="NCBI Taxonomy" id="1285583"/>
    <lineage>
        <taxon>Bacteria</taxon>
        <taxon>Bacillati</taxon>
        <taxon>Actinomycetota</taxon>
        <taxon>Actinomycetes</taxon>
        <taxon>Mycobacteriales</taxon>
        <taxon>Corynebacteriaceae</taxon>
        <taxon>Corynebacterium</taxon>
    </lineage>
</organism>
<feature type="transmembrane region" description="Helical" evidence="5">
    <location>
        <begin position="60"/>
        <end position="78"/>
    </location>
</feature>
<dbReference type="Proteomes" id="UP000019226">
    <property type="component" value="Chromosome"/>
</dbReference>
<feature type="transmembrane region" description="Helical" evidence="5">
    <location>
        <begin position="129"/>
        <end position="152"/>
    </location>
</feature>
<dbReference type="InterPro" id="IPR017871">
    <property type="entry name" value="ABC_transporter-like_CS"/>
</dbReference>
<dbReference type="InterPro" id="IPR036640">
    <property type="entry name" value="ABC1_TM_sf"/>
</dbReference>
<reference evidence="8" key="1">
    <citation type="submission" date="2013-02" db="EMBL/GenBank/DDBJ databases">
        <title>The complete genome sequence of Corynebacterium casei LMG S-19264 (=DSM 44701).</title>
        <authorList>
            <person name="Ruckert C."/>
            <person name="Albersmeier A."/>
            <person name="Kalinowski J."/>
        </authorList>
    </citation>
    <scope>NUCLEOTIDE SEQUENCE [LARGE SCALE GENOMIC DNA]</scope>
    <source>
        <strain evidence="8">LMG S-19264</strain>
    </source>
</reference>
<evidence type="ECO:0000256" key="5">
    <source>
        <dbReference type="SAM" id="Phobius"/>
    </source>
</evidence>
<feature type="domain" description="ABC transmembrane type-1" evidence="6">
    <location>
        <begin position="24"/>
        <end position="300"/>
    </location>
</feature>
<evidence type="ECO:0000313" key="7">
    <source>
        <dbReference type="EMBL" id="AHI21362.1"/>
    </source>
</evidence>
<dbReference type="CDD" id="cd07346">
    <property type="entry name" value="ABC_6TM_exporters"/>
    <property type="match status" value="1"/>
</dbReference>
<dbReference type="Gene3D" id="3.40.50.300">
    <property type="entry name" value="P-loop containing nucleotide triphosphate hydrolases"/>
    <property type="match status" value="1"/>
</dbReference>
<dbReference type="SUPFAM" id="SSF90123">
    <property type="entry name" value="ABC transporter transmembrane region"/>
    <property type="match status" value="1"/>
</dbReference>
<dbReference type="InterPro" id="IPR011527">
    <property type="entry name" value="ABC1_TM_dom"/>
</dbReference>
<protein>
    <recommendedName>
        <fullName evidence="6">ABC transmembrane type-1 domain-containing protein</fullName>
    </recommendedName>
</protein>
<dbReference type="InterPro" id="IPR003439">
    <property type="entry name" value="ABC_transporter-like_ATP-bd"/>
</dbReference>
<keyword evidence="4 5" id="KW-0472">Membrane</keyword>
<dbReference type="InterPro" id="IPR039421">
    <property type="entry name" value="Type_1_exporter"/>
</dbReference>
<name>A0ABN4CG61_9CORY</name>
<dbReference type="GeneID" id="82878903"/>
<dbReference type="PROSITE" id="PS00211">
    <property type="entry name" value="ABC_TRANSPORTER_1"/>
    <property type="match status" value="1"/>
</dbReference>
<feature type="transmembrane region" description="Helical" evidence="5">
    <location>
        <begin position="23"/>
        <end position="48"/>
    </location>
</feature>
<dbReference type="Pfam" id="PF00664">
    <property type="entry name" value="ABC_membrane"/>
    <property type="match status" value="1"/>
</dbReference>
<dbReference type="PANTHER" id="PTHR43394:SF1">
    <property type="entry name" value="ATP-BINDING CASSETTE SUB-FAMILY B MEMBER 10, MITOCHONDRIAL"/>
    <property type="match status" value="1"/>
</dbReference>
<evidence type="ECO:0000256" key="2">
    <source>
        <dbReference type="ARBA" id="ARBA00022692"/>
    </source>
</evidence>
<dbReference type="InterPro" id="IPR027417">
    <property type="entry name" value="P-loop_NTPase"/>
</dbReference>
<accession>A0ABN4CG61</accession>
<dbReference type="Pfam" id="PF00005">
    <property type="entry name" value="ABC_tran"/>
    <property type="match status" value="1"/>
</dbReference>
<dbReference type="RefSeq" id="WP_025388366.1">
    <property type="nucleotide sequence ID" value="NZ_CP004350.1"/>
</dbReference>
<dbReference type="PROSITE" id="PS50929">
    <property type="entry name" value="ABC_TM1F"/>
    <property type="match status" value="1"/>
</dbReference>
<keyword evidence="3 5" id="KW-1133">Transmembrane helix</keyword>
<dbReference type="EMBL" id="CP004350">
    <property type="protein sequence ID" value="AHI21362.1"/>
    <property type="molecule type" value="Genomic_DNA"/>
</dbReference>
<comment type="subcellular location">
    <subcellularLocation>
        <location evidence="1">Cell membrane</location>
        <topology evidence="1">Multi-pass membrane protein</topology>
    </subcellularLocation>
</comment>
<dbReference type="Gene3D" id="1.20.1560.10">
    <property type="entry name" value="ABC transporter type 1, transmembrane domain"/>
    <property type="match status" value="1"/>
</dbReference>
<gene>
    <name evidence="7" type="ORF">CCASEI_14080</name>
</gene>
<evidence type="ECO:0000256" key="1">
    <source>
        <dbReference type="ARBA" id="ARBA00004651"/>
    </source>
</evidence>
<evidence type="ECO:0000256" key="4">
    <source>
        <dbReference type="ARBA" id="ARBA00023136"/>
    </source>
</evidence>
<evidence type="ECO:0000313" key="8">
    <source>
        <dbReference type="Proteomes" id="UP000019226"/>
    </source>
</evidence>
<proteinExistence type="predicted"/>
<evidence type="ECO:0000256" key="3">
    <source>
        <dbReference type="ARBA" id="ARBA00022989"/>
    </source>
</evidence>
<dbReference type="SUPFAM" id="SSF52540">
    <property type="entry name" value="P-loop containing nucleoside triphosphate hydrolases"/>
    <property type="match status" value="1"/>
</dbReference>
<dbReference type="PANTHER" id="PTHR43394">
    <property type="entry name" value="ATP-DEPENDENT PERMEASE MDL1, MITOCHONDRIAL"/>
    <property type="match status" value="1"/>
</dbReference>
<keyword evidence="2 5" id="KW-0812">Transmembrane</keyword>
<evidence type="ECO:0000259" key="6">
    <source>
        <dbReference type="PROSITE" id="PS50929"/>
    </source>
</evidence>
<keyword evidence="8" id="KW-1185">Reference proteome</keyword>
<feature type="transmembrane region" description="Helical" evidence="5">
    <location>
        <begin position="158"/>
        <end position="177"/>
    </location>
</feature>